<dbReference type="GO" id="GO:0015979">
    <property type="term" value="P:photosynthesis"/>
    <property type="evidence" value="ECO:0007669"/>
    <property type="project" value="UniProtKB-KW"/>
</dbReference>
<keyword evidence="10 14" id="KW-0793">Thylakoid</keyword>
<dbReference type="SUPFAM" id="SSF46458">
    <property type="entry name" value="Globin-like"/>
    <property type="match status" value="1"/>
</dbReference>
<keyword evidence="9 14" id="KW-0157">Chromophore</keyword>
<keyword evidence="5 14" id="KW-0602">Photosynthesis</keyword>
<dbReference type="InterPro" id="IPR038719">
    <property type="entry name" value="Phycobilisome_asu/bsu_sf"/>
</dbReference>
<dbReference type="PIRSF" id="PIRSF000081">
    <property type="entry name" value="Phycocyanin"/>
    <property type="match status" value="1"/>
</dbReference>
<evidence type="ECO:0000256" key="2">
    <source>
        <dbReference type="ARBA" id="ARBA00008182"/>
    </source>
</evidence>
<evidence type="ECO:0000256" key="14">
    <source>
        <dbReference type="RuleBase" id="RU004438"/>
    </source>
</evidence>
<dbReference type="Proteomes" id="UP000031532">
    <property type="component" value="Unassembled WGS sequence"/>
</dbReference>
<evidence type="ECO:0000256" key="13">
    <source>
        <dbReference type="PIRSR" id="PIRSR000081-1"/>
    </source>
</evidence>
<evidence type="ECO:0000256" key="1">
    <source>
        <dbReference type="ARBA" id="ARBA00004445"/>
    </source>
</evidence>
<evidence type="ECO:0000256" key="3">
    <source>
        <dbReference type="ARBA" id="ARBA00022448"/>
    </source>
</evidence>
<dbReference type="AlphaFoldDB" id="A0A9X5E8U4"/>
<evidence type="ECO:0000313" key="15">
    <source>
        <dbReference type="EMBL" id="NHC37041.1"/>
    </source>
</evidence>
<keyword evidence="3 14" id="KW-0813">Transport</keyword>
<reference evidence="15 16" key="1">
    <citation type="journal article" date="2015" name="Genome Announc.">
        <title>Draft Genome Sequence of the Terrestrial Cyanobacterium Scytonema millei VB511283, Isolated from Eastern India.</title>
        <authorList>
            <person name="Sen D."/>
            <person name="Chandrababunaidu M.M."/>
            <person name="Singh D."/>
            <person name="Sanghi N."/>
            <person name="Ghorai A."/>
            <person name="Mishra G.P."/>
            <person name="Madduluri M."/>
            <person name="Adhikary S.P."/>
            <person name="Tripathy S."/>
        </authorList>
    </citation>
    <scope>NUCLEOTIDE SEQUENCE [LARGE SCALE GENOMIC DNA]</scope>
    <source>
        <strain evidence="15 16">VB511283</strain>
    </source>
</reference>
<evidence type="ECO:0000256" key="7">
    <source>
        <dbReference type="ARBA" id="ARBA00022738"/>
    </source>
</evidence>
<evidence type="ECO:0000256" key="6">
    <source>
        <dbReference type="ARBA" id="ARBA00022549"/>
    </source>
</evidence>
<dbReference type="RefSeq" id="WP_039713958.1">
    <property type="nucleotide sequence ID" value="NZ_JTJC03000006.1"/>
</dbReference>
<feature type="binding site" evidence="13">
    <location>
        <position position="78"/>
    </location>
    <ligand>
        <name>(2R,3E)-phycocyanobilin</name>
        <dbReference type="ChEBI" id="CHEBI:85275"/>
        <label>1</label>
    </ligand>
</feature>
<accession>A0A9X5E8U4</accession>
<dbReference type="EMBL" id="JTJC03000006">
    <property type="protein sequence ID" value="NHC37041.1"/>
    <property type="molecule type" value="Genomic_DNA"/>
</dbReference>
<dbReference type="InterPro" id="IPR012128">
    <property type="entry name" value="Phycobilisome_asu/bsu"/>
</dbReference>
<organism evidence="15 16">
    <name type="scientific">Scytonema millei VB511283</name>
    <dbReference type="NCBI Taxonomy" id="1245923"/>
    <lineage>
        <taxon>Bacteria</taxon>
        <taxon>Bacillati</taxon>
        <taxon>Cyanobacteriota</taxon>
        <taxon>Cyanophyceae</taxon>
        <taxon>Nostocales</taxon>
        <taxon>Scytonemataceae</taxon>
        <taxon>Scytonema</taxon>
    </lineage>
</organism>
<dbReference type="CDD" id="cd12125">
    <property type="entry name" value="APC_alpha"/>
    <property type="match status" value="1"/>
</dbReference>
<gene>
    <name evidence="15" type="ORF">QH73_0020790</name>
</gene>
<comment type="caution">
    <text evidence="15">The sequence shown here is derived from an EMBL/GenBank/DDBJ whole genome shotgun (WGS) entry which is preliminary data.</text>
</comment>
<name>A0A9X5E8U4_9CYAN</name>
<dbReference type="GO" id="GO:0030089">
    <property type="term" value="C:phycobilisome"/>
    <property type="evidence" value="ECO:0007669"/>
    <property type="project" value="UniProtKB-KW"/>
</dbReference>
<evidence type="ECO:0000256" key="12">
    <source>
        <dbReference type="ARBA" id="ARBA00023307"/>
    </source>
</evidence>
<keyword evidence="16" id="KW-1185">Reference proteome</keyword>
<dbReference type="InterPro" id="IPR009050">
    <property type="entry name" value="Globin-like_sf"/>
</dbReference>
<keyword evidence="6" id="KW-0042">Antenna complex</keyword>
<evidence type="ECO:0000256" key="5">
    <source>
        <dbReference type="ARBA" id="ARBA00022531"/>
    </source>
</evidence>
<sequence>MSLVAQVIAQSDEADRFLSRTELDKLQDFFKTGETRLKVAQILSQNEQKIVQEGSQRFWKVIPNTPSNSGDSKKTALCQRDQAWYLRLITYAVLAGNMKPLDDIGINGMREMYVSLGVPVSNIGSCMRSLKEVATGLMSREEADLVKPYFDYLIRAMY</sequence>
<dbReference type="OrthoDB" id="512145at2"/>
<keyword evidence="11 14" id="KW-0472">Membrane</keyword>
<evidence type="ECO:0000256" key="11">
    <source>
        <dbReference type="ARBA" id="ARBA00023136"/>
    </source>
</evidence>
<comment type="subcellular location">
    <subcellularLocation>
        <location evidence="1 14">Cellular thylakoid membrane</location>
        <topology evidence="1 14">Peripheral membrane protein</topology>
        <orientation evidence="1 14">Cytoplasmic side</orientation>
    </subcellularLocation>
</comment>
<keyword evidence="4" id="KW-0488">Methylation</keyword>
<dbReference type="PANTHER" id="PTHR34011">
    <property type="entry name" value="PHYCOBILISOME 32.1 KDA LINKER POLYPEPTIDE, PHYCOCYANIN-ASSOCIATED, ROD 2-RELATED"/>
    <property type="match status" value="1"/>
</dbReference>
<keyword evidence="7 14" id="KW-0605">Phycobilisome</keyword>
<evidence type="ECO:0000256" key="4">
    <source>
        <dbReference type="ARBA" id="ARBA00022481"/>
    </source>
</evidence>
<proteinExistence type="inferred from homology"/>
<evidence type="ECO:0000256" key="10">
    <source>
        <dbReference type="ARBA" id="ARBA00023078"/>
    </source>
</evidence>
<dbReference type="Gene3D" id="1.10.490.20">
    <property type="entry name" value="Phycocyanins"/>
    <property type="match status" value="1"/>
</dbReference>
<evidence type="ECO:0000256" key="9">
    <source>
        <dbReference type="ARBA" id="ARBA00022991"/>
    </source>
</evidence>
<evidence type="ECO:0000256" key="8">
    <source>
        <dbReference type="ARBA" id="ARBA00022982"/>
    </source>
</evidence>
<keyword evidence="8 14" id="KW-0249">Electron transport</keyword>
<protein>
    <submittedName>
        <fullName evidence="15">Allophycocyanin</fullName>
    </submittedName>
</protein>
<comment type="similarity">
    <text evidence="2 14">Belongs to the phycobiliprotein family.</text>
</comment>
<evidence type="ECO:0000313" key="16">
    <source>
        <dbReference type="Proteomes" id="UP000031532"/>
    </source>
</evidence>
<dbReference type="Pfam" id="PF00502">
    <property type="entry name" value="Phycobilisome"/>
    <property type="match status" value="1"/>
</dbReference>
<dbReference type="PANTHER" id="PTHR34011:SF2">
    <property type="entry name" value="ALLOPHYCOCYANIN ALPHA CHAIN"/>
    <property type="match status" value="1"/>
</dbReference>
<keyword evidence="12 14" id="KW-0089">Bile pigment</keyword>
<dbReference type="GO" id="GO:0031676">
    <property type="term" value="C:plasma membrane-derived thylakoid membrane"/>
    <property type="evidence" value="ECO:0007669"/>
    <property type="project" value="UniProtKB-SubCell"/>
</dbReference>